<evidence type="ECO:0000256" key="2">
    <source>
        <dbReference type="ARBA" id="ARBA00023002"/>
    </source>
</evidence>
<protein>
    <submittedName>
        <fullName evidence="3">SDR family oxidoreductase</fullName>
    </submittedName>
</protein>
<comment type="similarity">
    <text evidence="1">Belongs to the short-chain dehydrogenases/reductases (SDR) family.</text>
</comment>
<dbReference type="PRINTS" id="PR00080">
    <property type="entry name" value="SDRFAMILY"/>
</dbReference>
<name>A0A974BH50_SEDHY</name>
<dbReference type="Proteomes" id="UP000611629">
    <property type="component" value="Unassembled WGS sequence"/>
</dbReference>
<dbReference type="FunFam" id="3.40.50.720:FF:000173">
    <property type="entry name" value="3-oxoacyl-[acyl-carrier protein] reductase"/>
    <property type="match status" value="1"/>
</dbReference>
<accession>A0A974BH50</accession>
<organism evidence="3 4">
    <name type="scientific">Sedimentibacter hydroxybenzoicus DSM 7310</name>
    <dbReference type="NCBI Taxonomy" id="1123245"/>
    <lineage>
        <taxon>Bacteria</taxon>
        <taxon>Bacillati</taxon>
        <taxon>Bacillota</taxon>
        <taxon>Tissierellia</taxon>
        <taxon>Sedimentibacter</taxon>
    </lineage>
</organism>
<dbReference type="NCBIfam" id="NF009466">
    <property type="entry name" value="PRK12826.1-2"/>
    <property type="match status" value="1"/>
</dbReference>
<dbReference type="InterPro" id="IPR020904">
    <property type="entry name" value="Sc_DH/Rdtase_CS"/>
</dbReference>
<dbReference type="Gene3D" id="3.40.50.720">
    <property type="entry name" value="NAD(P)-binding Rossmann-like Domain"/>
    <property type="match status" value="1"/>
</dbReference>
<proteinExistence type="inferred from homology"/>
<dbReference type="PANTHER" id="PTHR42879">
    <property type="entry name" value="3-OXOACYL-(ACYL-CARRIER-PROTEIN) REDUCTASE"/>
    <property type="match status" value="1"/>
</dbReference>
<dbReference type="GO" id="GO:0032787">
    <property type="term" value="P:monocarboxylic acid metabolic process"/>
    <property type="evidence" value="ECO:0007669"/>
    <property type="project" value="UniProtKB-ARBA"/>
</dbReference>
<dbReference type="RefSeq" id="WP_179236432.1">
    <property type="nucleotide sequence ID" value="NZ_JACBNQ010000001.1"/>
</dbReference>
<dbReference type="InterPro" id="IPR036291">
    <property type="entry name" value="NAD(P)-bd_dom_sf"/>
</dbReference>
<sequence length="243" mass="25748">MDFKGKIAVVTGGASGIGKSCCLSLAEKGATVIAVDRNENGAKAVADEIKQKGGNAEGLSLDIVNIAQIKVIVDYIENKYSRIDILINCAGITDVITIEDITETEWDRMLEIDLKGPFFVSQAVINVMKKNNFGKIVNLGSVAGEVGGIVVGANYVAAKAGIIGLTKSLAKSAAKYGINVNTVSPGFIDTEMTKDLNQDVRMVPLGRKGTSEEVSDVILFLCSDYARYLTGVNLDVNGGLHMN</sequence>
<keyword evidence="4" id="KW-1185">Reference proteome</keyword>
<reference evidence="3" key="1">
    <citation type="submission" date="2020-07" db="EMBL/GenBank/DDBJ databases">
        <title>Genomic analysis of a strain of Sedimentibacter Hydroxybenzoicus DSM7310.</title>
        <authorList>
            <person name="Ma S."/>
        </authorList>
    </citation>
    <scope>NUCLEOTIDE SEQUENCE</scope>
    <source>
        <strain evidence="3">DSM 7310</strain>
    </source>
</reference>
<dbReference type="InterPro" id="IPR002347">
    <property type="entry name" value="SDR_fam"/>
</dbReference>
<evidence type="ECO:0000313" key="3">
    <source>
        <dbReference type="EMBL" id="NYB72752.1"/>
    </source>
</evidence>
<dbReference type="EMBL" id="JACBNQ010000001">
    <property type="protein sequence ID" value="NYB72752.1"/>
    <property type="molecule type" value="Genomic_DNA"/>
</dbReference>
<keyword evidence="2" id="KW-0560">Oxidoreductase</keyword>
<dbReference type="InterPro" id="IPR050259">
    <property type="entry name" value="SDR"/>
</dbReference>
<dbReference type="PANTHER" id="PTHR42879:SF2">
    <property type="entry name" value="3-OXOACYL-[ACYL-CARRIER-PROTEIN] REDUCTASE FABG"/>
    <property type="match status" value="1"/>
</dbReference>
<dbReference type="PROSITE" id="PS00061">
    <property type="entry name" value="ADH_SHORT"/>
    <property type="match status" value="1"/>
</dbReference>
<dbReference type="GO" id="GO:0016491">
    <property type="term" value="F:oxidoreductase activity"/>
    <property type="evidence" value="ECO:0007669"/>
    <property type="project" value="UniProtKB-KW"/>
</dbReference>
<dbReference type="PRINTS" id="PR00081">
    <property type="entry name" value="GDHRDH"/>
</dbReference>
<gene>
    <name evidence="3" type="ORF">HZF24_01205</name>
</gene>
<evidence type="ECO:0000313" key="4">
    <source>
        <dbReference type="Proteomes" id="UP000611629"/>
    </source>
</evidence>
<dbReference type="SUPFAM" id="SSF51735">
    <property type="entry name" value="NAD(P)-binding Rossmann-fold domains"/>
    <property type="match status" value="1"/>
</dbReference>
<evidence type="ECO:0000256" key="1">
    <source>
        <dbReference type="ARBA" id="ARBA00006484"/>
    </source>
</evidence>
<dbReference type="Pfam" id="PF13561">
    <property type="entry name" value="adh_short_C2"/>
    <property type="match status" value="1"/>
</dbReference>
<dbReference type="AlphaFoldDB" id="A0A974BH50"/>
<comment type="caution">
    <text evidence="3">The sequence shown here is derived from an EMBL/GenBank/DDBJ whole genome shotgun (WGS) entry which is preliminary data.</text>
</comment>